<dbReference type="GO" id="GO:0004629">
    <property type="term" value="F:phospholipase C activity"/>
    <property type="evidence" value="ECO:0007669"/>
    <property type="project" value="InterPro"/>
</dbReference>
<evidence type="ECO:0000313" key="6">
    <source>
        <dbReference type="Proteomes" id="UP000034665"/>
    </source>
</evidence>
<dbReference type="STRING" id="1619013.UT41_C0001G0115"/>
<dbReference type="InterPro" id="IPR036415">
    <property type="entry name" value="Lamin_tail_dom_sf"/>
</dbReference>
<accession>A0A0G0NIB4</accession>
<dbReference type="InterPro" id="IPR001322">
    <property type="entry name" value="Lamin_tail_dom"/>
</dbReference>
<feature type="domain" description="LTD" evidence="4">
    <location>
        <begin position="487"/>
        <end position="613"/>
    </location>
</feature>
<comment type="caution">
    <text evidence="5">The sequence shown here is derived from an EMBL/GenBank/DDBJ whole genome shotgun (WGS) entry which is preliminary data.</text>
</comment>
<dbReference type="GO" id="GO:0008270">
    <property type="term" value="F:zinc ion binding"/>
    <property type="evidence" value="ECO:0007669"/>
    <property type="project" value="InterPro"/>
</dbReference>
<dbReference type="Pfam" id="PF00932">
    <property type="entry name" value="LTD"/>
    <property type="match status" value="2"/>
</dbReference>
<name>A0A0G0NIB4_9BACT</name>
<evidence type="ECO:0000259" key="4">
    <source>
        <dbReference type="PROSITE" id="PS51841"/>
    </source>
</evidence>
<feature type="compositionally biased region" description="Low complexity" evidence="2">
    <location>
        <begin position="1185"/>
        <end position="1208"/>
    </location>
</feature>
<protein>
    <submittedName>
        <fullName evidence="5">Phospholipase D/competence protein ComEA helix-hairpin-helix domain protein</fullName>
    </submittedName>
</protein>
<feature type="region of interest" description="Disordered" evidence="2">
    <location>
        <begin position="622"/>
        <end position="670"/>
    </location>
</feature>
<feature type="compositionally biased region" description="Polar residues" evidence="2">
    <location>
        <begin position="1209"/>
        <end position="1222"/>
    </location>
</feature>
<dbReference type="SMART" id="SM00770">
    <property type="entry name" value="Zn_dep_PLPC"/>
    <property type="match status" value="1"/>
</dbReference>
<feature type="region of interest" description="Disordered" evidence="2">
    <location>
        <begin position="1185"/>
        <end position="1225"/>
    </location>
</feature>
<keyword evidence="1" id="KW-0175">Coiled coil</keyword>
<dbReference type="Gene3D" id="2.60.40.1260">
    <property type="entry name" value="Lamin Tail domain"/>
    <property type="match status" value="1"/>
</dbReference>
<feature type="compositionally biased region" description="Polar residues" evidence="2">
    <location>
        <begin position="622"/>
        <end position="641"/>
    </location>
</feature>
<dbReference type="SUPFAM" id="SSF48537">
    <property type="entry name" value="Phospholipase C/P1 nuclease"/>
    <property type="match status" value="1"/>
</dbReference>
<evidence type="ECO:0000313" key="5">
    <source>
        <dbReference type="EMBL" id="KKR12571.1"/>
    </source>
</evidence>
<feature type="chain" id="PRO_5002533725" evidence="3">
    <location>
        <begin position="27"/>
        <end position="1363"/>
    </location>
</feature>
<dbReference type="InterPro" id="IPR001531">
    <property type="entry name" value="Zn_PLipaseC"/>
</dbReference>
<keyword evidence="3" id="KW-0732">Signal</keyword>
<dbReference type="EMBL" id="LBWR01000001">
    <property type="protein sequence ID" value="KKR12571.1"/>
    <property type="molecule type" value="Genomic_DNA"/>
</dbReference>
<dbReference type="InterPro" id="IPR008947">
    <property type="entry name" value="PLipase_C/P1_nuclease_dom_sf"/>
</dbReference>
<feature type="domain" description="LTD" evidence="4">
    <location>
        <begin position="659"/>
        <end position="792"/>
    </location>
</feature>
<dbReference type="PROSITE" id="PS51841">
    <property type="entry name" value="LTD"/>
    <property type="match status" value="3"/>
</dbReference>
<dbReference type="Proteomes" id="UP000034665">
    <property type="component" value="Unassembled WGS sequence"/>
</dbReference>
<evidence type="ECO:0000256" key="1">
    <source>
        <dbReference type="SAM" id="Coils"/>
    </source>
</evidence>
<reference evidence="5 6" key="1">
    <citation type="journal article" date="2015" name="Nature">
        <title>rRNA introns, odd ribosomes, and small enigmatic genomes across a large radiation of phyla.</title>
        <authorList>
            <person name="Brown C.T."/>
            <person name="Hug L.A."/>
            <person name="Thomas B.C."/>
            <person name="Sharon I."/>
            <person name="Castelle C.J."/>
            <person name="Singh A."/>
            <person name="Wilkins M.J."/>
            <person name="Williams K.H."/>
            <person name="Banfield J.F."/>
        </authorList>
    </citation>
    <scope>NUCLEOTIDE SEQUENCE [LARGE SCALE GENOMIC DNA]</scope>
</reference>
<feature type="region of interest" description="Disordered" evidence="2">
    <location>
        <begin position="992"/>
        <end position="1027"/>
    </location>
</feature>
<sequence length="1363" mass="145636">MENIRTYVLSAAFIAAFLFGVLPANAYEVNTHAYLTSEAIELYNKTGKGEKMTGDWKRFIIDGAINEDNDPRYLNHFYDPINNEGLDDGLFGGQSVKEWANDSEHQGKLGYTLLSDSLLASVDKQKIEQFYPTSDFTWDASIRYWLNGDKEMAMVVLGHILHLVEDMGVPEHTRNDSHSDGSEYEEYASRYNANTPDEQLRTRIGDKPFFIEDSLDDYFNGLAKYSNKYFYSPGSIGTYGFPELDYRTAVSKDGKYFISNKDDEGIKYYVAAKKNIANIAMGNFDVSVVEIPIKEAYWNLLSVRTVRYSAGVIDLFFRDVERRSGDASFLEEKQTNTTILGSVSTLTSSLWSGMKSVAVKTGTFFGNVFSAIGSGLSSAGSFIGGLFVNDNDLLSVEGVDVNEGASFDVNSGSESSTAKAPTAAAVKKDAVAKKNDEIAALEMQLAALKKEAQLQDAEVLSLTKKQVEPVLEKEVVEDVVVVKKVAVDAPFCAYSVGSGVGTKSIVINEVAWMGGVRSASDEWIELKNVSGSVVDVSEWQLLNKGGGIKIRLGDLKSTLIKPGEFVLLERTDNNSAVGATADLIYSGALGNTNDGLQLLSASCVIVDSIAVTAKWSAGNNDMKQTMERSGNSWHTSASSGGTPKKENSSGVVYSGGGGSSIATQSTGQGGDPLSAAPQFYPIVINEIMYSLNGTDSGREWVELYNSGTTAVDISGWKLFENDTNHGLTVAQGSGTIPAGGYAVVVDDKASFLVDNAGFSGTIFDSTFSLSDSGESLALKNSTLTIDTYTYASSTGADGDGMSLQRFRDGWFAASTTPGSGNIKNTAIAAEIEETVATTTESTAASTSTLLWDGGSQSGVVFDLLTTDFVGQRVSFANAVTVGSLEFGYYNDYGAGSTEVKIFSATGGERFVTTLAVPTIRYGGYVTHVLTEPLHLVAGNYFVGSRLVSGYIGIRKGYKDNLCAKAVYASGNIPACGIGDDVSMRINTWTAEAATTSSATSTTETATTTAATSTATTTQPSPDATAGEATPQFYPVVINEIMYDVDGSDDNREWIEVYNTGTSSIDIADWKFFEGDTNHGLTVVQGSSAIASGGYAIIAASSTGFLGDNTNYTGTLFDSSFSLNNTGEALVLKNGNLAIDSVTYTSATISDGTGMSLQRFNDGWSGASTTPGAINIVQPIVIVTEEATSTSTTTPGETTTSTEPVDTTPQPITTLTQSNSETRSASDKIKSYLQGIGMNKMSAVKTIKVYGEGALGQWKGGICQSTSTSQCDTTKPKHLVYSQETVTEPGVKTLLTFNFSDAITLDADTKYYIFLEPPFTPELLKQYSGVYGSVDDVYLDGGLRSMGFGLDGYPGIKDMYFEIQ</sequence>
<dbReference type="SUPFAM" id="SSF74853">
    <property type="entry name" value="Lamin A/C globular tail domain"/>
    <property type="match status" value="3"/>
</dbReference>
<dbReference type="Gene3D" id="1.10.575.10">
    <property type="entry name" value="P1 Nuclease"/>
    <property type="match status" value="1"/>
</dbReference>
<feature type="coiled-coil region" evidence="1">
    <location>
        <begin position="431"/>
        <end position="465"/>
    </location>
</feature>
<feature type="signal peptide" evidence="3">
    <location>
        <begin position="1"/>
        <end position="26"/>
    </location>
</feature>
<evidence type="ECO:0000256" key="3">
    <source>
        <dbReference type="SAM" id="SignalP"/>
    </source>
</evidence>
<proteinExistence type="predicted"/>
<feature type="compositionally biased region" description="Low complexity" evidence="2">
    <location>
        <begin position="992"/>
        <end position="1017"/>
    </location>
</feature>
<feature type="domain" description="LTD" evidence="4">
    <location>
        <begin position="1006"/>
        <end position="1145"/>
    </location>
</feature>
<gene>
    <name evidence="5" type="ORF">UT41_C0001G0115</name>
</gene>
<evidence type="ECO:0000256" key="2">
    <source>
        <dbReference type="SAM" id="MobiDB-lite"/>
    </source>
</evidence>
<dbReference type="PATRIC" id="fig|1619013.3.peg.121"/>
<organism evidence="5 6">
    <name type="scientific">Candidatus Wolfebacteria bacterium GW2011_GWC2_39_22</name>
    <dbReference type="NCBI Taxonomy" id="1619013"/>
    <lineage>
        <taxon>Bacteria</taxon>
        <taxon>Candidatus Wolfeibacteriota</taxon>
    </lineage>
</organism>